<dbReference type="Pfam" id="PF05781">
    <property type="entry name" value="MRVI1"/>
    <property type="match status" value="1"/>
</dbReference>
<feature type="compositionally biased region" description="Pro residues" evidence="9">
    <location>
        <begin position="1212"/>
        <end position="1236"/>
    </location>
</feature>
<name>A0ABM3GFV5_NEOLC</name>
<comment type="subcellular location">
    <subcellularLocation>
        <location evidence="2">Cytoplasm</location>
    </subcellularLocation>
    <subcellularLocation>
        <location evidence="1">Membrane</location>
        <topology evidence="1">Single-pass membrane protein</topology>
    </subcellularLocation>
</comment>
<dbReference type="InterPro" id="IPR008677">
    <property type="entry name" value="MRVI1"/>
</dbReference>
<evidence type="ECO:0000256" key="3">
    <source>
        <dbReference type="ARBA" id="ARBA00022490"/>
    </source>
</evidence>
<feature type="region of interest" description="Disordered" evidence="9">
    <location>
        <begin position="92"/>
        <end position="111"/>
    </location>
</feature>
<feature type="region of interest" description="Disordered" evidence="9">
    <location>
        <begin position="583"/>
        <end position="608"/>
    </location>
</feature>
<dbReference type="GeneID" id="107220650"/>
<evidence type="ECO:0000313" key="11">
    <source>
        <dbReference type="Proteomes" id="UP000829291"/>
    </source>
</evidence>
<accession>A0ABM3GFV5</accession>
<feature type="region of interest" description="Disordered" evidence="9">
    <location>
        <begin position="1170"/>
        <end position="1293"/>
    </location>
</feature>
<dbReference type="PANTHER" id="PTHR15352">
    <property type="entry name" value="LYMPHOID-RESTRICTED MEMBRANE PROTEIN, JAW1"/>
    <property type="match status" value="1"/>
</dbReference>
<keyword evidence="4 10" id="KW-0812">Transmembrane</keyword>
<feature type="compositionally biased region" description="Basic residues" evidence="9">
    <location>
        <begin position="1281"/>
        <end position="1290"/>
    </location>
</feature>
<organism evidence="11 12">
    <name type="scientific">Neodiprion lecontei</name>
    <name type="common">Redheaded pine sawfly</name>
    <dbReference type="NCBI Taxonomy" id="441921"/>
    <lineage>
        <taxon>Eukaryota</taxon>
        <taxon>Metazoa</taxon>
        <taxon>Ecdysozoa</taxon>
        <taxon>Arthropoda</taxon>
        <taxon>Hexapoda</taxon>
        <taxon>Insecta</taxon>
        <taxon>Pterygota</taxon>
        <taxon>Neoptera</taxon>
        <taxon>Endopterygota</taxon>
        <taxon>Hymenoptera</taxon>
        <taxon>Tenthredinoidea</taxon>
        <taxon>Diprionidae</taxon>
        <taxon>Diprioninae</taxon>
        <taxon>Neodiprion</taxon>
    </lineage>
</organism>
<sequence>MCEVNDDGQGGQAPIQEDDALEKIFSECDGSSTGKVLVAKLMDYMFNQMSAHGSPEILNDLRKSMCAVSYNGEVTRQQYYDVSRSWLAKIRKGQHHHENHQDGNNNLRIDESSRATSPLTGYADDATVSSEPGPDIAPTLHEFLELSTSTIVDTSKRSKNEDSFFGDLSSVSGNYYLTTDDPIFETTRDLQLRMQRCTVENDHLKEELQRSEDSIALLERQLGTTRRKLEMANEKCVRLQTEDEEHHAELSKTERDRQALRARNQHLERKNFLMRRELDDAVTETERLRFELDKLNDQKEARGKLLSHYREELQQVQKLYEGAKEHISQMDLANCQLKDENQVSTRTIEQLKTIVKELETRVSELQTHRDDMSHSEPSSARPVFKNELSFDLDTSHYSGKIIPRSLCDEMKASGLEDPDISLTNKIETLDEKMEDQCITEYYSVIREAVKQLERVLARVQVACNKVKAKTVPARNPSFVFGEIDADGNKECRSSVEELLRMLESEIRRTLSIFSIVVSHKVVSTNASTTDPATRVDVLEPDSTPVCDILRGINTGFINHDLSTNWGTEKHPHKEKEKRVASLAEVKSGDASAAATSTPRSSPLPYSSRRSSSLEVCEEAIIDPIVAALDEIIQSSGCANGDPDLAHSPRKSLREHKSRYVQTPASRREFECGCSSDSCDVESPPSLITADAESRLSNATVTGWSESGSELNCGFLETCAWRCQGTEIMDDSSDDKESSLRYSLDKALVTVTRVDPTLHTTDSRDPSPLTITRTDPTPGTYRTEPTLAPIQHSVAGSGTSSCEDNGCDVVEDLNVDLEKLTLRTTSSIERHPVEKKSAGNFQPYDNVPKRKSSVYHQFFDPCKLDGGRDTSVRRSTNSLRVRKYTRSNQGTKCNKLLSRPSRKLAEPLISDSETFSNNFCRAESEDYLASLSAGSGQLDMDNVRPFSPTPIGHQVSTEKNDEISTIYSSDDGGRVKSAPTVMAQTETTCNVSPTIPQRGSFMFDSAQCNGTDDSHARIDFISGTTESSVELLSLNICETTVVSEIEDVNPVESRATHRTVTRYTEPDETVKPLHDEDLTEPSGPSYVSIAGVDIPMAESEQREERQQSYRVLESMLPGKPSKSEASLESCRTTYAIMGARSFQLQTPTFCPSNHEILGDVALANVERGRSNDCEISPRSRSVERAMSSEEDSSDSECARDQIDCEDNVQVVVPPRPSPPSRSTSPPPLLSPIRPHQPPQTEAASSHPCNQNVISAFAFQEPPPPPYRDRTENRVAEESVENRKHRLKKTERLRRSLSEGDNSACRESFRCRCSCGCSAAQSRILDVPGGTGDTLEACEHQLNLGAFPNLPDARLIELGLSDPPYGHELCDRISEDELERKYTALSIGLGTDRATLPRRLALSLRQRDQAERNLATEVGRMQRDIQALAPLCVDRESVERVERVRHQLEMISRCALRVSCTAELLGATHQERRVSRATLLADRYLQALRARCDKLAAELAETKRILIDNNIVVEENPSELVDDGVPRVRYRGIPPASRTATVSRRRASIATISRPATVNSLQEALTKATPHHIAANPTRCTRCLPIDNARQQRVSISGRMTLRRPSLSYDTQRWDEKLDRTDSSSSVGELREIFEQAESRRGSKEENNNLIRRQLNNFSVAGCESGDSDTFISTRGDSTIFQTQVRDEELLTENTSPRRRVPPVYGMLRDQVSRLPVFWYILFVAVFFFGFYSNRYVTTRYMAPLKWWSIEEIFQRYGYFRRNPPPPV</sequence>
<feature type="coiled-coil region" evidence="8">
    <location>
        <begin position="194"/>
        <end position="368"/>
    </location>
</feature>
<evidence type="ECO:0000256" key="6">
    <source>
        <dbReference type="ARBA" id="ARBA00023054"/>
    </source>
</evidence>
<feature type="compositionally biased region" description="Basic and acidic residues" evidence="9">
    <location>
        <begin position="1065"/>
        <end position="1075"/>
    </location>
</feature>
<reference evidence="12" key="1">
    <citation type="submission" date="2025-08" db="UniProtKB">
        <authorList>
            <consortium name="RefSeq"/>
        </authorList>
    </citation>
    <scope>IDENTIFICATION</scope>
    <source>
        <tissue evidence="12">Thorax and Abdomen</tissue>
    </source>
</reference>
<evidence type="ECO:0000256" key="5">
    <source>
        <dbReference type="ARBA" id="ARBA00022989"/>
    </source>
</evidence>
<evidence type="ECO:0000256" key="9">
    <source>
        <dbReference type="SAM" id="MobiDB-lite"/>
    </source>
</evidence>
<feature type="compositionally biased region" description="Low complexity" evidence="9">
    <location>
        <begin position="590"/>
        <end position="608"/>
    </location>
</feature>
<evidence type="ECO:0000256" key="8">
    <source>
        <dbReference type="SAM" id="Coils"/>
    </source>
</evidence>
<evidence type="ECO:0000256" key="2">
    <source>
        <dbReference type="ARBA" id="ARBA00004496"/>
    </source>
</evidence>
<keyword evidence="6 8" id="KW-0175">Coiled coil</keyword>
<proteinExistence type="predicted"/>
<feature type="region of interest" description="Disordered" evidence="9">
    <location>
        <begin position="638"/>
        <end position="661"/>
    </location>
</feature>
<feature type="compositionally biased region" description="Basic and acidic residues" evidence="9">
    <location>
        <begin position="1265"/>
        <end position="1280"/>
    </location>
</feature>
<feature type="region of interest" description="Disordered" evidence="9">
    <location>
        <begin position="756"/>
        <end position="780"/>
    </location>
</feature>
<feature type="compositionally biased region" description="Basic residues" evidence="9">
    <location>
        <begin position="647"/>
        <end position="658"/>
    </location>
</feature>
<dbReference type="RefSeq" id="XP_046599136.1">
    <property type="nucleotide sequence ID" value="XM_046743180.1"/>
</dbReference>
<evidence type="ECO:0000256" key="1">
    <source>
        <dbReference type="ARBA" id="ARBA00004167"/>
    </source>
</evidence>
<dbReference type="Proteomes" id="UP000829291">
    <property type="component" value="Chromosome 6"/>
</dbReference>
<feature type="region of interest" description="Disordered" evidence="9">
    <location>
        <begin position="1065"/>
        <end position="1084"/>
    </location>
</feature>
<feature type="region of interest" description="Disordered" evidence="9">
    <location>
        <begin position="116"/>
        <end position="136"/>
    </location>
</feature>
<evidence type="ECO:0000256" key="10">
    <source>
        <dbReference type="SAM" id="Phobius"/>
    </source>
</evidence>
<evidence type="ECO:0000313" key="12">
    <source>
        <dbReference type="RefSeq" id="XP_046599136.1"/>
    </source>
</evidence>
<protein>
    <submittedName>
        <fullName evidence="12">Uncharacterized protein LOC107220650 isoform X2</fullName>
    </submittedName>
</protein>
<evidence type="ECO:0000256" key="4">
    <source>
        <dbReference type="ARBA" id="ARBA00022692"/>
    </source>
</evidence>
<keyword evidence="11" id="KW-1185">Reference proteome</keyword>
<keyword evidence="3" id="KW-0963">Cytoplasm</keyword>
<feature type="compositionally biased region" description="Polar residues" evidence="9">
    <location>
        <begin position="1238"/>
        <end position="1252"/>
    </location>
</feature>
<dbReference type="PANTHER" id="PTHR15352:SF1">
    <property type="entry name" value="KASH5-LIKE COILED-COIL DOMAIN-CONTAINING PROTEIN"/>
    <property type="match status" value="1"/>
</dbReference>
<feature type="compositionally biased region" description="Basic and acidic residues" evidence="9">
    <location>
        <begin position="1170"/>
        <end position="1186"/>
    </location>
</feature>
<keyword evidence="5 10" id="KW-1133">Transmembrane helix</keyword>
<keyword evidence="7 10" id="KW-0472">Membrane</keyword>
<gene>
    <name evidence="12" type="primary">LOC107220650</name>
</gene>
<feature type="transmembrane region" description="Helical" evidence="10">
    <location>
        <begin position="1715"/>
        <end position="1735"/>
    </location>
</feature>
<evidence type="ECO:0000256" key="7">
    <source>
        <dbReference type="ARBA" id="ARBA00023136"/>
    </source>
</evidence>